<dbReference type="Gene3D" id="3.40.190.10">
    <property type="entry name" value="Periplasmic binding protein-like II"/>
    <property type="match status" value="2"/>
</dbReference>
<keyword evidence="4" id="KW-1185">Reference proteome</keyword>
<evidence type="ECO:0000256" key="2">
    <source>
        <dbReference type="ARBA" id="ARBA00022729"/>
    </source>
</evidence>
<dbReference type="GO" id="GO:0055085">
    <property type="term" value="P:transmembrane transport"/>
    <property type="evidence" value="ECO:0007669"/>
    <property type="project" value="InterPro"/>
</dbReference>
<keyword evidence="2" id="KW-0732">Signal</keyword>
<evidence type="ECO:0000313" key="4">
    <source>
        <dbReference type="Proteomes" id="UP000215896"/>
    </source>
</evidence>
<dbReference type="GO" id="GO:0043190">
    <property type="term" value="C:ATP-binding cassette (ABC) transporter complex"/>
    <property type="evidence" value="ECO:0007669"/>
    <property type="project" value="InterPro"/>
</dbReference>
<dbReference type="CDD" id="cd01071">
    <property type="entry name" value="PBP2_PhnD_like"/>
    <property type="match status" value="1"/>
</dbReference>
<dbReference type="InterPro" id="IPR005770">
    <property type="entry name" value="PhnD"/>
</dbReference>
<dbReference type="Pfam" id="PF12974">
    <property type="entry name" value="Phosphonate-bd"/>
    <property type="match status" value="1"/>
</dbReference>
<dbReference type="AlphaFoldDB" id="A0A255GBD3"/>
<dbReference type="OrthoDB" id="9764656at2"/>
<comment type="caution">
    <text evidence="3">The sequence shown here is derived from an EMBL/GenBank/DDBJ whole genome shotgun (WGS) entry which is preliminary data.</text>
</comment>
<dbReference type="PANTHER" id="PTHR35841">
    <property type="entry name" value="PHOSPHONATES-BINDING PERIPLASMIC PROTEIN"/>
    <property type="match status" value="1"/>
</dbReference>
<dbReference type="Proteomes" id="UP000215896">
    <property type="component" value="Unassembled WGS sequence"/>
</dbReference>
<accession>A0A255GBD3</accession>
<dbReference type="PANTHER" id="PTHR35841:SF1">
    <property type="entry name" value="PHOSPHONATES-BINDING PERIPLASMIC PROTEIN"/>
    <property type="match status" value="1"/>
</dbReference>
<comment type="similarity">
    <text evidence="1">Belongs to the phosphate/phosphite/phosphonate binding protein family.</text>
</comment>
<sequence length="376" mass="39609">MPSWACFPAGTSARRWCRSPSCSPSRRRARSGVAGRSPALPSRFVGFVLSCSHTRATQGAVVTTNRTRALYLAASLTLVLATAACGQSAAEPAAGPDGSKDTIVLAAVPSEQSQSLQSQYDNIIKLLEQETGKKVEFQNATDYAAVIEGQRAGKIDLAGYGPFSYKIAKDGGVPVEPIGTPVKTKDTPPGYYSMGWAPGNSPVSSLNDFRGKKVCFVDKASTSGYLYPTAGLMAAGIDPEKDITPVMAGGHDASLLAIKSGQCDVGFAYDTMIDQVVSKGQLQQGDVKQVWKSEQIAGSPLAMNTQTLDADTQAKIRTAITTKANAPALIDAGICTPEKCDLPDKVKYGYVAIDDSAYEGVRKVCEVTKSEACSQA</sequence>
<reference evidence="3 4" key="1">
    <citation type="submission" date="2017-07" db="EMBL/GenBank/DDBJ databases">
        <title>Draft whole genome sequences of clinical Proprionibacteriaceae strains.</title>
        <authorList>
            <person name="Bernier A.-M."/>
            <person name="Bernard K."/>
            <person name="Domingo M.-C."/>
        </authorList>
    </citation>
    <scope>NUCLEOTIDE SEQUENCE [LARGE SCALE GENOMIC DNA]</scope>
    <source>
        <strain evidence="3 4">NML 030167</strain>
    </source>
</reference>
<evidence type="ECO:0000256" key="1">
    <source>
        <dbReference type="ARBA" id="ARBA00007162"/>
    </source>
</evidence>
<organism evidence="3 4">
    <name type="scientific">Enemella evansiae</name>
    <dbReference type="NCBI Taxonomy" id="2016499"/>
    <lineage>
        <taxon>Bacteria</taxon>
        <taxon>Bacillati</taxon>
        <taxon>Actinomycetota</taxon>
        <taxon>Actinomycetes</taxon>
        <taxon>Propionibacteriales</taxon>
        <taxon>Propionibacteriaceae</taxon>
        <taxon>Enemella</taxon>
    </lineage>
</organism>
<dbReference type="EMBL" id="NMVO01000014">
    <property type="protein sequence ID" value="OYO12891.1"/>
    <property type="molecule type" value="Genomic_DNA"/>
</dbReference>
<name>A0A255GBD3_9ACTN</name>
<protein>
    <submittedName>
        <fullName evidence="3">Phosphate starvation-inducible protein PhoH</fullName>
    </submittedName>
</protein>
<gene>
    <name evidence="3" type="ORF">CGZ94_13455</name>
</gene>
<dbReference type="SUPFAM" id="SSF53850">
    <property type="entry name" value="Periplasmic binding protein-like II"/>
    <property type="match status" value="1"/>
</dbReference>
<dbReference type="NCBIfam" id="TIGR01098">
    <property type="entry name" value="3A0109s03R"/>
    <property type="match status" value="1"/>
</dbReference>
<evidence type="ECO:0000313" key="3">
    <source>
        <dbReference type="EMBL" id="OYO12891.1"/>
    </source>
</evidence>
<proteinExistence type="inferred from homology"/>